<dbReference type="GeneID" id="3373844"/>
<keyword evidence="8" id="KW-1185">Reference proteome</keyword>
<evidence type="ECO:0000256" key="4">
    <source>
        <dbReference type="ARBA" id="ARBA00023004"/>
    </source>
</evidence>
<dbReference type="FunCoup" id="Q5CUZ1">
    <property type="interactions" value="35"/>
</dbReference>
<protein>
    <submittedName>
        <fullName evidence="7">DnaJ domain, possible zf-CSL following</fullName>
    </submittedName>
</protein>
<dbReference type="InParanoid" id="Q5CUZ1"/>
<dbReference type="AlphaFoldDB" id="Q5CUZ1"/>
<evidence type="ECO:0000256" key="2">
    <source>
        <dbReference type="ARBA" id="ARBA00022723"/>
    </source>
</evidence>
<dbReference type="PRINTS" id="PR00625">
    <property type="entry name" value="JDOMAIN"/>
</dbReference>
<reference evidence="7 8" key="1">
    <citation type="journal article" date="2004" name="Science">
        <title>Complete genome sequence of the apicomplexan, Cryptosporidium parvum.</title>
        <authorList>
            <person name="Abrahamsen M.S."/>
            <person name="Templeton T.J."/>
            <person name="Enomoto S."/>
            <person name="Abrahante J.E."/>
            <person name="Zhu G."/>
            <person name="Lancto C.A."/>
            <person name="Deng M."/>
            <person name="Liu C."/>
            <person name="Widmer G."/>
            <person name="Tzipori S."/>
            <person name="Buck G.A."/>
            <person name="Xu P."/>
            <person name="Bankier A.T."/>
            <person name="Dear P.H."/>
            <person name="Konfortov B.A."/>
            <person name="Spriggs H.F."/>
            <person name="Iyer L."/>
            <person name="Anantharaman V."/>
            <person name="Aravind L."/>
            <person name="Kapur V."/>
        </authorList>
    </citation>
    <scope>NUCLEOTIDE SEQUENCE [LARGE SCALE GENOMIC DNA]</scope>
    <source>
        <strain evidence="8">Iowa II</strain>
    </source>
</reference>
<proteinExistence type="inferred from homology"/>
<keyword evidence="4" id="KW-0408">Iron</keyword>
<evidence type="ECO:0000259" key="5">
    <source>
        <dbReference type="PROSITE" id="PS50076"/>
    </source>
</evidence>
<dbReference type="Proteomes" id="UP000006726">
    <property type="component" value="Chromosome 3"/>
</dbReference>
<dbReference type="OMA" id="LEDMTWE"/>
<dbReference type="PANTHER" id="PTHR45255">
    <property type="entry name" value="DNAJ HOMOLOG SUBFAMILY C MEMBER 24"/>
    <property type="match status" value="1"/>
</dbReference>
<dbReference type="RefSeq" id="XP_626673.1">
    <property type="nucleotide sequence ID" value="XM_626673.1"/>
</dbReference>
<evidence type="ECO:0000313" key="7">
    <source>
        <dbReference type="EMBL" id="EAK89290.1"/>
    </source>
</evidence>
<dbReference type="GO" id="GO:0008198">
    <property type="term" value="F:ferrous iron binding"/>
    <property type="evidence" value="ECO:0007669"/>
    <property type="project" value="TreeGrafter"/>
</dbReference>
<dbReference type="OrthoDB" id="10250354at2759"/>
<dbReference type="SUPFAM" id="SSF144217">
    <property type="entry name" value="CSL zinc finger"/>
    <property type="match status" value="1"/>
</dbReference>
<dbReference type="InterPro" id="IPR036869">
    <property type="entry name" value="J_dom_sf"/>
</dbReference>
<dbReference type="InterPro" id="IPR036671">
    <property type="entry name" value="DPH_MB_sf"/>
</dbReference>
<dbReference type="PANTHER" id="PTHR45255:SF1">
    <property type="entry name" value="DNAJ HOMOLOG SUBFAMILY C MEMBER 24"/>
    <property type="match status" value="1"/>
</dbReference>
<evidence type="ECO:0000313" key="8">
    <source>
        <dbReference type="Proteomes" id="UP000006726"/>
    </source>
</evidence>
<evidence type="ECO:0000256" key="1">
    <source>
        <dbReference type="ARBA" id="ARBA00006169"/>
    </source>
</evidence>
<dbReference type="PROSITE" id="PS50076">
    <property type="entry name" value="DNAJ_2"/>
    <property type="match status" value="1"/>
</dbReference>
<dbReference type="CDD" id="cd06257">
    <property type="entry name" value="DnaJ"/>
    <property type="match status" value="1"/>
</dbReference>
<comment type="similarity">
    <text evidence="1">Belongs to the DPH4 family.</text>
</comment>
<dbReference type="GO" id="GO:0001671">
    <property type="term" value="F:ATPase activator activity"/>
    <property type="evidence" value="ECO:0007669"/>
    <property type="project" value="TreeGrafter"/>
</dbReference>
<keyword evidence="3" id="KW-0862">Zinc</keyword>
<evidence type="ECO:0000256" key="3">
    <source>
        <dbReference type="ARBA" id="ARBA00022833"/>
    </source>
</evidence>
<feature type="domain" description="DPH-type MB" evidence="6">
    <location>
        <begin position="113"/>
        <end position="170"/>
    </location>
</feature>
<accession>Q5CUZ1</accession>
<feature type="non-terminal residue" evidence="7">
    <location>
        <position position="1"/>
    </location>
</feature>
<dbReference type="Pfam" id="PF00226">
    <property type="entry name" value="DnaJ"/>
    <property type="match status" value="1"/>
</dbReference>
<feature type="domain" description="J" evidence="5">
    <location>
        <begin position="16"/>
        <end position="100"/>
    </location>
</feature>
<name>Q5CUZ1_CRYPI</name>
<dbReference type="SUPFAM" id="SSF46565">
    <property type="entry name" value="Chaperone J-domain"/>
    <property type="match status" value="1"/>
</dbReference>
<keyword evidence="2" id="KW-0479">Metal-binding</keyword>
<dbReference type="InterPro" id="IPR001623">
    <property type="entry name" value="DnaJ_domain"/>
</dbReference>
<gene>
    <name evidence="7" type="ORF">cgd3_930</name>
</gene>
<organism evidence="7 8">
    <name type="scientific">Cryptosporidium parvum (strain Iowa II)</name>
    <dbReference type="NCBI Taxonomy" id="353152"/>
    <lineage>
        <taxon>Eukaryota</taxon>
        <taxon>Sar</taxon>
        <taxon>Alveolata</taxon>
        <taxon>Apicomplexa</taxon>
        <taxon>Conoidasida</taxon>
        <taxon>Coccidia</taxon>
        <taxon>Eucoccidiorida</taxon>
        <taxon>Eimeriorina</taxon>
        <taxon>Cryptosporidiidae</taxon>
        <taxon>Cryptosporidium</taxon>
    </lineage>
</organism>
<dbReference type="EMBL" id="AAEE01000004">
    <property type="protein sequence ID" value="EAK89290.1"/>
    <property type="molecule type" value="Genomic_DNA"/>
</dbReference>
<comment type="caution">
    <text evidence="7">The sequence shown here is derived from an EMBL/GenBank/DDBJ whole genome shotgun (WGS) entry which is preliminary data.</text>
</comment>
<dbReference type="KEGG" id="cpv:cgd3_930"/>
<dbReference type="InterPro" id="IPR007872">
    <property type="entry name" value="DPH_MB_dom"/>
</dbReference>
<sequence>FVQRLEMASNWEDSLNPYSLLGVKRDASERDIRLAFLRLVRKFHPDKNISELNQEKDTQIANNGEQGDHNSRITVKYHALYDAYCILKDPEKRKEYDLSAFNESLSNYNSMIWHKSVNLEELEYMDEDGKEVFAYFCRCGGLIFLEKKHIEEGYNLFSCDGCSSKIMITF</sequence>
<dbReference type="STRING" id="353152.Q5CUZ1"/>
<dbReference type="SMART" id="SM00271">
    <property type="entry name" value="DnaJ"/>
    <property type="match status" value="1"/>
</dbReference>
<dbReference type="Gene3D" id="3.10.660.10">
    <property type="entry name" value="DPH Zinc finger"/>
    <property type="match status" value="1"/>
</dbReference>
<evidence type="ECO:0000259" key="6">
    <source>
        <dbReference type="PROSITE" id="PS51074"/>
    </source>
</evidence>
<dbReference type="Pfam" id="PF05207">
    <property type="entry name" value="Zn_ribbon_CSL"/>
    <property type="match status" value="1"/>
</dbReference>
<dbReference type="Gene3D" id="1.10.287.110">
    <property type="entry name" value="DnaJ domain"/>
    <property type="match status" value="1"/>
</dbReference>
<dbReference type="PROSITE" id="PS51074">
    <property type="entry name" value="DPH_MB"/>
    <property type="match status" value="1"/>
</dbReference>